<name>A0A0D0CFX1_9AGAR</name>
<dbReference type="HOGENOM" id="CLU_1461473_0_0_1"/>
<accession>A0A0D0CFX1</accession>
<evidence type="ECO:0000313" key="2">
    <source>
        <dbReference type="Proteomes" id="UP000053593"/>
    </source>
</evidence>
<evidence type="ECO:0000313" key="1">
    <source>
        <dbReference type="EMBL" id="KIK61474.1"/>
    </source>
</evidence>
<protein>
    <submittedName>
        <fullName evidence="1">Uncharacterized protein</fullName>
    </submittedName>
</protein>
<reference evidence="1 2" key="1">
    <citation type="submission" date="2014-04" db="EMBL/GenBank/DDBJ databases">
        <title>Evolutionary Origins and Diversification of the Mycorrhizal Mutualists.</title>
        <authorList>
            <consortium name="DOE Joint Genome Institute"/>
            <consortium name="Mycorrhizal Genomics Consortium"/>
            <person name="Kohler A."/>
            <person name="Kuo A."/>
            <person name="Nagy L.G."/>
            <person name="Floudas D."/>
            <person name="Copeland A."/>
            <person name="Barry K.W."/>
            <person name="Cichocki N."/>
            <person name="Veneault-Fourrey C."/>
            <person name="LaButti K."/>
            <person name="Lindquist E.A."/>
            <person name="Lipzen A."/>
            <person name="Lundell T."/>
            <person name="Morin E."/>
            <person name="Murat C."/>
            <person name="Riley R."/>
            <person name="Ohm R."/>
            <person name="Sun H."/>
            <person name="Tunlid A."/>
            <person name="Henrissat B."/>
            <person name="Grigoriev I.V."/>
            <person name="Hibbett D.S."/>
            <person name="Martin F."/>
        </authorList>
    </citation>
    <scope>NUCLEOTIDE SEQUENCE [LARGE SCALE GENOMIC DNA]</scope>
    <source>
        <strain evidence="1 2">FD-317 M1</strain>
    </source>
</reference>
<dbReference type="AlphaFoldDB" id="A0A0D0CFX1"/>
<sequence>MIPTQPRKPQAKRITVERLQQISLSDDMKLPDARMTLEEAMYTMNCDDGVVRTLEIFRIIYHADSIKGPSPTVFEARCIKEEGLGRFKSWKEKSLILKFSLPVQSRAPENVLIDEARACAKEDDHLALYSAPPLKRMHSCWACWQCETQERESRRPPALTHCWPLPAKPPSNHVEHLSSLCGSLK</sequence>
<organism evidence="1 2">
    <name type="scientific">Collybiopsis luxurians FD-317 M1</name>
    <dbReference type="NCBI Taxonomy" id="944289"/>
    <lineage>
        <taxon>Eukaryota</taxon>
        <taxon>Fungi</taxon>
        <taxon>Dikarya</taxon>
        <taxon>Basidiomycota</taxon>
        <taxon>Agaricomycotina</taxon>
        <taxon>Agaricomycetes</taxon>
        <taxon>Agaricomycetidae</taxon>
        <taxon>Agaricales</taxon>
        <taxon>Marasmiineae</taxon>
        <taxon>Omphalotaceae</taxon>
        <taxon>Collybiopsis</taxon>
        <taxon>Collybiopsis luxurians</taxon>
    </lineage>
</organism>
<dbReference type="Proteomes" id="UP000053593">
    <property type="component" value="Unassembled WGS sequence"/>
</dbReference>
<proteinExistence type="predicted"/>
<gene>
    <name evidence="1" type="ORF">GYMLUDRAFT_58954</name>
</gene>
<keyword evidence="2" id="KW-1185">Reference proteome</keyword>
<dbReference type="EMBL" id="KN834771">
    <property type="protein sequence ID" value="KIK61474.1"/>
    <property type="molecule type" value="Genomic_DNA"/>
</dbReference>